<dbReference type="AlphaFoldDB" id="A0A1X2GF23"/>
<evidence type="ECO:0000313" key="2">
    <source>
        <dbReference type="Proteomes" id="UP000242146"/>
    </source>
</evidence>
<reference evidence="1 2" key="1">
    <citation type="submission" date="2016-07" db="EMBL/GenBank/DDBJ databases">
        <title>Pervasive Adenine N6-methylation of Active Genes in Fungi.</title>
        <authorList>
            <consortium name="DOE Joint Genome Institute"/>
            <person name="Mondo S.J."/>
            <person name="Dannebaum R.O."/>
            <person name="Kuo R.C."/>
            <person name="Labutti K."/>
            <person name="Haridas S."/>
            <person name="Kuo A."/>
            <person name="Salamov A."/>
            <person name="Ahrendt S.R."/>
            <person name="Lipzen A."/>
            <person name="Sullivan W."/>
            <person name="Andreopoulos W.B."/>
            <person name="Clum A."/>
            <person name="Lindquist E."/>
            <person name="Daum C."/>
            <person name="Ramamoorthy G.K."/>
            <person name="Gryganskyi A."/>
            <person name="Culley D."/>
            <person name="Magnuson J.K."/>
            <person name="James T.Y."/>
            <person name="O'Malley M.A."/>
            <person name="Stajich J.E."/>
            <person name="Spatafora J.W."/>
            <person name="Visel A."/>
            <person name="Grigoriev I.V."/>
        </authorList>
    </citation>
    <scope>NUCLEOTIDE SEQUENCE [LARGE SCALE GENOMIC DNA]</scope>
    <source>
        <strain evidence="1 2">NRRL 3301</strain>
    </source>
</reference>
<dbReference type="Proteomes" id="UP000242146">
    <property type="component" value="Unassembled WGS sequence"/>
</dbReference>
<proteinExistence type="predicted"/>
<gene>
    <name evidence="1" type="ORF">DM01DRAFT_1060479</name>
</gene>
<dbReference type="EMBL" id="MCGT01000018">
    <property type="protein sequence ID" value="ORX52349.1"/>
    <property type="molecule type" value="Genomic_DNA"/>
</dbReference>
<comment type="caution">
    <text evidence="1">The sequence shown here is derived from an EMBL/GenBank/DDBJ whole genome shotgun (WGS) entry which is preliminary data.</text>
</comment>
<accession>A0A1X2GF23</accession>
<keyword evidence="2" id="KW-1185">Reference proteome</keyword>
<sequence>MEKKNDLICVQWVVSHFKISPKNEKTPIILNPQIDIISANIDETSQRWICITIKGEHCKIVYQQECAKAGWTQKTRKETTMHFRTCPKKTAIWHKFWQIEELGRPPSGTTIRTWIMQPARQSNETLDRIATITWVIWNSPERDEQRSHYDHGCMERVCVWYHWRSLEQSYGTA</sequence>
<protein>
    <submittedName>
        <fullName evidence="1">Uncharacterized protein</fullName>
    </submittedName>
</protein>
<organism evidence="1 2">
    <name type="scientific">Hesseltinella vesiculosa</name>
    <dbReference type="NCBI Taxonomy" id="101127"/>
    <lineage>
        <taxon>Eukaryota</taxon>
        <taxon>Fungi</taxon>
        <taxon>Fungi incertae sedis</taxon>
        <taxon>Mucoromycota</taxon>
        <taxon>Mucoromycotina</taxon>
        <taxon>Mucoromycetes</taxon>
        <taxon>Mucorales</taxon>
        <taxon>Cunninghamellaceae</taxon>
        <taxon>Hesseltinella</taxon>
    </lineage>
</organism>
<evidence type="ECO:0000313" key="1">
    <source>
        <dbReference type="EMBL" id="ORX52349.1"/>
    </source>
</evidence>
<name>A0A1X2GF23_9FUNG</name>